<evidence type="ECO:0000313" key="3">
    <source>
        <dbReference type="Proteomes" id="UP000293162"/>
    </source>
</evidence>
<dbReference type="Pfam" id="PF06445">
    <property type="entry name" value="GyrI-like"/>
    <property type="match status" value="1"/>
</dbReference>
<evidence type="ECO:0000313" key="2">
    <source>
        <dbReference type="EMBL" id="RYU94626.1"/>
    </source>
</evidence>
<dbReference type="InterPro" id="IPR029442">
    <property type="entry name" value="GyrI-like"/>
</dbReference>
<name>A0A4Q5LXN7_9BACT</name>
<feature type="domain" description="GyrI-like small molecule binding" evidence="1">
    <location>
        <begin position="19"/>
        <end position="203"/>
    </location>
</feature>
<dbReference type="AlphaFoldDB" id="A0A4Q5LXN7"/>
<dbReference type="RefSeq" id="WP_130022231.1">
    <property type="nucleotide sequence ID" value="NZ_SEWF01000023.1"/>
</dbReference>
<dbReference type="EMBL" id="SEWF01000023">
    <property type="protein sequence ID" value="RYU94626.1"/>
    <property type="molecule type" value="Genomic_DNA"/>
</dbReference>
<dbReference type="Proteomes" id="UP000293162">
    <property type="component" value="Unassembled WGS sequence"/>
</dbReference>
<dbReference type="Gene3D" id="3.20.80.10">
    <property type="entry name" value="Regulatory factor, effector binding domain"/>
    <property type="match status" value="1"/>
</dbReference>
<protein>
    <recommendedName>
        <fullName evidence="1">GyrI-like small molecule binding domain-containing protein</fullName>
    </recommendedName>
</protein>
<comment type="caution">
    <text evidence="2">The sequence shown here is derived from an EMBL/GenBank/DDBJ whole genome shotgun (WGS) entry which is preliminary data.</text>
</comment>
<dbReference type="PIRSF" id="PIRSF031644">
    <property type="entry name" value="UCP031644"/>
    <property type="match status" value="1"/>
</dbReference>
<proteinExistence type="predicted"/>
<accession>A0A4Q5LXN7</accession>
<sequence>MEKLDLSKQYKAYYTATTKPALVEIDAARYLSIVGKGDPSHPDYAATLQALYATTYRLKFYYKAQKKDFVVAKLEGLWWFDEALYKDVSMADAPVRIPRSEWHYRMLIRMPEYVTAEVVEQIRKEVVEKKQIALANQVGLYEMHEGKCVQLLHIGPFDKEPESLQQLMQFSEANQLQKNGFHHEIYLSDFNKTAPEKLRTILREPVK</sequence>
<reference evidence="2 3" key="1">
    <citation type="submission" date="2019-02" db="EMBL/GenBank/DDBJ databases">
        <title>Bacterial novel species Emticicia sp. 17J42-9 isolated from soil.</title>
        <authorList>
            <person name="Jung H.-Y."/>
        </authorList>
    </citation>
    <scope>NUCLEOTIDE SEQUENCE [LARGE SCALE GENOMIC DNA]</scope>
    <source>
        <strain evidence="2 3">17J42-9</strain>
    </source>
</reference>
<dbReference type="InterPro" id="IPR011256">
    <property type="entry name" value="Reg_factor_effector_dom_sf"/>
</dbReference>
<dbReference type="SUPFAM" id="SSF55136">
    <property type="entry name" value="Probable bacterial effector-binding domain"/>
    <property type="match status" value="1"/>
</dbReference>
<gene>
    <name evidence="2" type="ORF">EWM59_15955</name>
</gene>
<organism evidence="2 3">
    <name type="scientific">Emticicia agri</name>
    <dbReference type="NCBI Taxonomy" id="2492393"/>
    <lineage>
        <taxon>Bacteria</taxon>
        <taxon>Pseudomonadati</taxon>
        <taxon>Bacteroidota</taxon>
        <taxon>Cytophagia</taxon>
        <taxon>Cytophagales</taxon>
        <taxon>Leadbetterellaceae</taxon>
        <taxon>Emticicia</taxon>
    </lineage>
</organism>
<evidence type="ECO:0000259" key="1">
    <source>
        <dbReference type="Pfam" id="PF06445"/>
    </source>
</evidence>
<dbReference type="OrthoDB" id="4772335at2"/>
<keyword evidence="3" id="KW-1185">Reference proteome</keyword>
<dbReference type="InterPro" id="IPR008319">
    <property type="entry name" value="GyrI-like_CCH_Lin2189-like"/>
</dbReference>